<feature type="domain" description="Peptidase M16C associated" evidence="1">
    <location>
        <begin position="473"/>
        <end position="722"/>
    </location>
</feature>
<dbReference type="AlphaFoldDB" id="C4V3N0"/>
<dbReference type="Pfam" id="PF22516">
    <property type="entry name" value="PreP_C"/>
    <property type="match status" value="1"/>
</dbReference>
<evidence type="ECO:0000313" key="3">
    <source>
        <dbReference type="Proteomes" id="UP000005309"/>
    </source>
</evidence>
<dbReference type="InterPro" id="IPR007863">
    <property type="entry name" value="Peptidase_M16_C"/>
</dbReference>
<dbReference type="OrthoDB" id="9762027at2"/>
<keyword evidence="2" id="KW-0378">Hydrolase</keyword>
<reference evidence="2 3" key="1">
    <citation type="submission" date="2009-04" db="EMBL/GenBank/DDBJ databases">
        <authorList>
            <person name="Qin X."/>
            <person name="Bachman B."/>
            <person name="Battles P."/>
            <person name="Bell A."/>
            <person name="Bess C."/>
            <person name="Bickham C."/>
            <person name="Chaboub L."/>
            <person name="Chen D."/>
            <person name="Coyle M."/>
            <person name="Deiros D.R."/>
            <person name="Dinh H."/>
            <person name="Forbes L."/>
            <person name="Fowler G."/>
            <person name="Francisco L."/>
            <person name="Fu Q."/>
            <person name="Gubbala S."/>
            <person name="Hale W."/>
            <person name="Han Y."/>
            <person name="Hemphill L."/>
            <person name="Highlander S.K."/>
            <person name="Hirani K."/>
            <person name="Hogues M."/>
            <person name="Jackson L."/>
            <person name="Jakkamsetti A."/>
            <person name="Javaid M."/>
            <person name="Jiang H."/>
            <person name="Korchina V."/>
            <person name="Kovar C."/>
            <person name="Lara F."/>
            <person name="Lee S."/>
            <person name="Mata R."/>
            <person name="Mathew T."/>
            <person name="Moen C."/>
            <person name="Morales K."/>
            <person name="Munidasa M."/>
            <person name="Nazareth L."/>
            <person name="Ngo R."/>
            <person name="Nguyen L."/>
            <person name="Okwuonu G."/>
            <person name="Ongeri F."/>
            <person name="Patil S."/>
            <person name="Petrosino J."/>
            <person name="Pham C."/>
            <person name="Pham P."/>
            <person name="Pu L.-L."/>
            <person name="Puazo M."/>
            <person name="Raj R."/>
            <person name="Reid J."/>
            <person name="Rouhana J."/>
            <person name="Saada N."/>
            <person name="Shang Y."/>
            <person name="Simmons D."/>
            <person name="Thornton R."/>
            <person name="Warren J."/>
            <person name="Weissenberger G."/>
            <person name="Zhang J."/>
            <person name="Zhang L."/>
            <person name="Zhou C."/>
            <person name="Zhu D."/>
            <person name="Muzny D."/>
            <person name="Worley K."/>
            <person name="Gibbs R."/>
        </authorList>
    </citation>
    <scope>NUCLEOTIDE SEQUENCE [LARGE SCALE GENOMIC DNA]</scope>
    <source>
        <strain evidence="2 3">ATCC 43531</strain>
    </source>
</reference>
<dbReference type="GO" id="GO:0046872">
    <property type="term" value="F:metal ion binding"/>
    <property type="evidence" value="ECO:0007669"/>
    <property type="project" value="InterPro"/>
</dbReference>
<dbReference type="EMBL" id="ACLA01000014">
    <property type="protein sequence ID" value="EEQ48644.1"/>
    <property type="molecule type" value="Genomic_DNA"/>
</dbReference>
<evidence type="ECO:0000313" key="2">
    <source>
        <dbReference type="EMBL" id="EEQ48644.1"/>
    </source>
</evidence>
<dbReference type="Pfam" id="PF05193">
    <property type="entry name" value="Peptidase_M16_C"/>
    <property type="match status" value="1"/>
</dbReference>
<name>C4V3N0_9FIRM</name>
<dbReference type="STRING" id="638302.HMPREF0908_1124"/>
<protein>
    <submittedName>
        <fullName evidence="2">Peptidase M16 inactive domain protein</fullName>
        <ecNumber evidence="2">3.4.24.-</ecNumber>
    </submittedName>
</protein>
<dbReference type="Gene3D" id="3.30.830.10">
    <property type="entry name" value="Metalloenzyme, LuxS/M16 peptidase-like"/>
    <property type="match status" value="4"/>
</dbReference>
<dbReference type="GO" id="GO:0016485">
    <property type="term" value="P:protein processing"/>
    <property type="evidence" value="ECO:0007669"/>
    <property type="project" value="TreeGrafter"/>
</dbReference>
<dbReference type="HOGENOM" id="CLU_009165_1_0_9"/>
<gene>
    <name evidence="2" type="ORF">HMPREF0908_1124</name>
</gene>
<dbReference type="FunFam" id="3.30.830.10:FF:000034">
    <property type="entry name" value="presequence protease 1, chloroplastic/mitochondrial"/>
    <property type="match status" value="1"/>
</dbReference>
<keyword evidence="3" id="KW-1185">Reference proteome</keyword>
<evidence type="ECO:0000259" key="1">
    <source>
        <dbReference type="SMART" id="SM01264"/>
    </source>
</evidence>
<proteinExistence type="predicted"/>
<dbReference type="Proteomes" id="UP000005309">
    <property type="component" value="Unassembled WGS sequence"/>
</dbReference>
<accession>C4V3N0</accession>
<dbReference type="InterPro" id="IPR055130">
    <property type="entry name" value="PreP_C"/>
</dbReference>
<dbReference type="EC" id="3.4.24.-" evidence="2"/>
<dbReference type="SMART" id="SM01264">
    <property type="entry name" value="M16C_associated"/>
    <property type="match status" value="1"/>
</dbReference>
<dbReference type="InterPro" id="IPR011249">
    <property type="entry name" value="Metalloenz_LuxS/M16"/>
</dbReference>
<dbReference type="SUPFAM" id="SSF63411">
    <property type="entry name" value="LuxS/MPP-like metallohydrolase"/>
    <property type="match status" value="4"/>
</dbReference>
<dbReference type="PANTHER" id="PTHR43016">
    <property type="entry name" value="PRESEQUENCE PROTEASE"/>
    <property type="match status" value="1"/>
</dbReference>
<organism evidence="2 3">
    <name type="scientific">Selenomonas flueggei ATCC 43531</name>
    <dbReference type="NCBI Taxonomy" id="638302"/>
    <lineage>
        <taxon>Bacteria</taxon>
        <taxon>Bacillati</taxon>
        <taxon>Bacillota</taxon>
        <taxon>Negativicutes</taxon>
        <taxon>Selenomonadales</taxon>
        <taxon>Selenomonadaceae</taxon>
        <taxon>Selenomonas</taxon>
    </lineage>
</organism>
<dbReference type="InterPro" id="IPR013578">
    <property type="entry name" value="Peptidase_M16C_assoc"/>
</dbReference>
<dbReference type="Pfam" id="PF08367">
    <property type="entry name" value="M16C_assoc"/>
    <property type="match status" value="1"/>
</dbReference>
<sequence>MAGVTIRRIRLMKIDDVIHGFRLLRSEQITEAEGTARTFVHEKTGAQLFFLETADDNKVFSISFRTPPVDDTGVAHIVEHSVLCGSRKYPLKEPFVELVKGSLNTFLNAMTFPDKTMYPVASRNDRDFQNLMDVYLDAVFYPAMRENPQVLMQEGWHYELENTDAPLTYSGVVYNEMKGALSAPDDLLGSRIMAALYPDTTYGYESGGDPEAIPALTQEQFLAFHARYYHPSNSYIYLYGNLDIEEKLAYLDRAYLSHFDRIPVPSRIDRQSAFPACVRKDHFYPIGAEEPLAENAFLSLSWVIGDTSDMKRVMALQILDHALLRMQGAPLRQALIDAGLGRDVDSNYESDILQPFFSIVVSKSETARAEEFARVVRETLTQLADGGLNHQLVQASLNTLEFRLRESDFGSSPKGLIYGIRLMKTWLYGGAPEDYLRYEDTLAALKKGLKDGYFEQLIREAFLDNPHAALVTLAPSRTLGAERAAVQAAELAEKKAAMSADEVAEVMRSCTALKAAQEAPDTEEALRSIPILARSDIRKDAERLPLEVRDLAGTKVLFSDLETNGIVYLNFYFPMAAVAQEDLPYAYLLAEMFGAVDTAAHGYAELAMLRSLYTGGIGADIVAYTRAGEADSLMPRFKLRAKVLRGNLPRLFELLTEIIGTSDFSGSKRIRELVDEEKTGMELSLQRAANQVVASRIAAYLTPAGAYAEVGGLPFHDFLSAFKENFDADHAKMQAAFARILPQIFNRNDLILSVTAPASMYDETAEQLAAFRDTLSAAVFPPAPYTWNICARNEGLTTQSRVQYVAKGANFLKLGYRYTGTMRVLETLLRYDYFWTRIRVQGGAYGAMTQFNRNGFMVFSSYRDPNLAETLDVLDETADYVRTFDVSDREMDKFIIGTMSGVDAPMTPQMKGDIAATFHLRGITQEDRQRARDEILTAQQADIRALAPLVADAMQANVRCVLGGEEKIRENAVLFDAVRPALRM</sequence>
<dbReference type="GO" id="GO:0004222">
    <property type="term" value="F:metalloendopeptidase activity"/>
    <property type="evidence" value="ECO:0007669"/>
    <property type="project" value="TreeGrafter"/>
</dbReference>
<dbReference type="Pfam" id="PF00675">
    <property type="entry name" value="Peptidase_M16"/>
    <property type="match status" value="1"/>
</dbReference>
<dbReference type="InterPro" id="IPR011765">
    <property type="entry name" value="Pept_M16_N"/>
</dbReference>
<dbReference type="eggNOG" id="COG1026">
    <property type="taxonomic scope" value="Bacteria"/>
</dbReference>
<comment type="caution">
    <text evidence="2">The sequence shown here is derived from an EMBL/GenBank/DDBJ whole genome shotgun (WGS) entry which is preliminary data.</text>
</comment>
<dbReference type="PANTHER" id="PTHR43016:SF13">
    <property type="entry name" value="PRESEQUENCE PROTEASE, MITOCHONDRIAL"/>
    <property type="match status" value="1"/>
</dbReference>